<dbReference type="InterPro" id="IPR036465">
    <property type="entry name" value="vWFA_dom_sf"/>
</dbReference>
<proteinExistence type="predicted"/>
<evidence type="ECO:0000259" key="2">
    <source>
        <dbReference type="Pfam" id="PF01882"/>
    </source>
</evidence>
<evidence type="ECO:0000313" key="3">
    <source>
        <dbReference type="EMBL" id="QDV22352.1"/>
    </source>
</evidence>
<dbReference type="AlphaFoldDB" id="A0A518G175"/>
<accession>A0A518G175</accession>
<dbReference type="PANTHER" id="PTHR33608">
    <property type="entry name" value="BLL2464 PROTEIN"/>
    <property type="match status" value="1"/>
</dbReference>
<dbReference type="EMBL" id="CP036298">
    <property type="protein sequence ID" value="QDV22352.1"/>
    <property type="molecule type" value="Genomic_DNA"/>
</dbReference>
<evidence type="ECO:0000256" key="1">
    <source>
        <dbReference type="SAM" id="Phobius"/>
    </source>
</evidence>
<gene>
    <name evidence="3" type="ORF">Q31a_06360</name>
</gene>
<feature type="transmembrane region" description="Helical" evidence="1">
    <location>
        <begin position="19"/>
        <end position="38"/>
    </location>
</feature>
<keyword evidence="1" id="KW-1133">Transmembrane helix</keyword>
<sequence>MNPGAGDPVVHFSWFDWGITPWTILCLCLIPLMLLVVVRKTYPTTRFAALAVVPLLLALPLPWLPDWWWLLPAGLGAGLAFLGCIDLLSVPNATHLRVHREMARVSSLGKRHAVELQIDNRGKSPVRLCLADDAVDGLSISPEKHAITVSPGKRLSVKHVITPGRRGAFELQFVYSHLFSQGGLWRLHHDFPCVSQLHVYPDIKQIGEYALLARTNRLSQIGVRRTRKAGQDNNFERLRDFQHDDNYKHIDWRSTARRQKLTVRQFQTDQSQRVIFLLDCGRMMTNEHNGLSLLDYALNSVLMLSYVALSQGDSVGMVCFSDRIHAYVPPASGKRQMNRLLHAGFDQFPELVQSRFDEAFLYLSQHCRKRSLVVLVSNVIDQVNAQQIENYMQNLVGCHLPLLVLLRDHRLFDAADNPAPDPLVLSRSAAASQILLWRHQVIRGMRARGALTLDVFPDEMTSPLVNQYLEVKARHLL</sequence>
<dbReference type="SUPFAM" id="SSF53300">
    <property type="entry name" value="vWA-like"/>
    <property type="match status" value="1"/>
</dbReference>
<dbReference type="KEGG" id="ahel:Q31a_06360"/>
<dbReference type="Proteomes" id="UP000318017">
    <property type="component" value="Chromosome"/>
</dbReference>
<keyword evidence="1" id="KW-0812">Transmembrane</keyword>
<dbReference type="Pfam" id="PF01882">
    <property type="entry name" value="DUF58"/>
    <property type="match status" value="1"/>
</dbReference>
<evidence type="ECO:0000313" key="4">
    <source>
        <dbReference type="Proteomes" id="UP000318017"/>
    </source>
</evidence>
<keyword evidence="1" id="KW-0472">Membrane</keyword>
<dbReference type="PANTHER" id="PTHR33608:SF3">
    <property type="entry name" value="SLR2013 PROTEIN"/>
    <property type="match status" value="1"/>
</dbReference>
<keyword evidence="4" id="KW-1185">Reference proteome</keyword>
<organism evidence="3 4">
    <name type="scientific">Aureliella helgolandensis</name>
    <dbReference type="NCBI Taxonomy" id="2527968"/>
    <lineage>
        <taxon>Bacteria</taxon>
        <taxon>Pseudomonadati</taxon>
        <taxon>Planctomycetota</taxon>
        <taxon>Planctomycetia</taxon>
        <taxon>Pirellulales</taxon>
        <taxon>Pirellulaceae</taxon>
        <taxon>Aureliella</taxon>
    </lineage>
</organism>
<dbReference type="InterPro" id="IPR002881">
    <property type="entry name" value="DUF58"/>
</dbReference>
<reference evidence="3 4" key="1">
    <citation type="submission" date="2019-02" db="EMBL/GenBank/DDBJ databases">
        <title>Deep-cultivation of Planctomycetes and their phenomic and genomic characterization uncovers novel biology.</title>
        <authorList>
            <person name="Wiegand S."/>
            <person name="Jogler M."/>
            <person name="Boedeker C."/>
            <person name="Pinto D."/>
            <person name="Vollmers J."/>
            <person name="Rivas-Marin E."/>
            <person name="Kohn T."/>
            <person name="Peeters S.H."/>
            <person name="Heuer A."/>
            <person name="Rast P."/>
            <person name="Oberbeckmann S."/>
            <person name="Bunk B."/>
            <person name="Jeske O."/>
            <person name="Meyerdierks A."/>
            <person name="Storesund J.E."/>
            <person name="Kallscheuer N."/>
            <person name="Luecker S."/>
            <person name="Lage O.M."/>
            <person name="Pohl T."/>
            <person name="Merkel B.J."/>
            <person name="Hornburger P."/>
            <person name="Mueller R.-W."/>
            <person name="Bruemmer F."/>
            <person name="Labrenz M."/>
            <person name="Spormann A.M."/>
            <person name="Op den Camp H."/>
            <person name="Overmann J."/>
            <person name="Amann R."/>
            <person name="Jetten M.S.M."/>
            <person name="Mascher T."/>
            <person name="Medema M.H."/>
            <person name="Devos D.P."/>
            <person name="Kaster A.-K."/>
            <person name="Ovreas L."/>
            <person name="Rohde M."/>
            <person name="Galperin M.Y."/>
            <person name="Jogler C."/>
        </authorList>
    </citation>
    <scope>NUCLEOTIDE SEQUENCE [LARGE SCALE GENOMIC DNA]</scope>
    <source>
        <strain evidence="3 4">Q31a</strain>
    </source>
</reference>
<dbReference type="OrthoDB" id="9778037at2"/>
<feature type="transmembrane region" description="Helical" evidence="1">
    <location>
        <begin position="45"/>
        <end position="63"/>
    </location>
</feature>
<name>A0A518G175_9BACT</name>
<protein>
    <recommendedName>
        <fullName evidence="2">DUF58 domain-containing protein</fullName>
    </recommendedName>
</protein>
<feature type="domain" description="DUF58" evidence="2">
    <location>
        <begin position="238"/>
        <end position="396"/>
    </location>
</feature>